<evidence type="ECO:0000313" key="2">
    <source>
        <dbReference type="RefSeq" id="XP_019084190.1"/>
    </source>
</evidence>
<keyword evidence="1" id="KW-1185">Reference proteome</keyword>
<organism evidence="1 2">
    <name type="scientific">Camelina sativa</name>
    <name type="common">False flax</name>
    <name type="synonym">Myagrum sativum</name>
    <dbReference type="NCBI Taxonomy" id="90675"/>
    <lineage>
        <taxon>Eukaryota</taxon>
        <taxon>Viridiplantae</taxon>
        <taxon>Streptophyta</taxon>
        <taxon>Embryophyta</taxon>
        <taxon>Tracheophyta</taxon>
        <taxon>Spermatophyta</taxon>
        <taxon>Magnoliopsida</taxon>
        <taxon>eudicotyledons</taxon>
        <taxon>Gunneridae</taxon>
        <taxon>Pentapetalae</taxon>
        <taxon>rosids</taxon>
        <taxon>malvids</taxon>
        <taxon>Brassicales</taxon>
        <taxon>Brassicaceae</taxon>
        <taxon>Camelineae</taxon>
        <taxon>Camelina</taxon>
    </lineage>
</organism>
<dbReference type="PANTHER" id="PTHR43379:SF1">
    <property type="entry name" value="CYSTATHIONINE GAMMA-SYNTHASE 1, CHLOROPLASTIC-RELATED"/>
    <property type="match status" value="1"/>
</dbReference>
<dbReference type="RefSeq" id="XP_019084190.1">
    <property type="nucleotide sequence ID" value="XM_019228645.1"/>
</dbReference>
<protein>
    <submittedName>
        <fullName evidence="2">Cystathionine gamma-synthase 1, chloroplastic-like</fullName>
    </submittedName>
</protein>
<dbReference type="InterPro" id="IPR015421">
    <property type="entry name" value="PyrdxlP-dep_Trfase_major"/>
</dbReference>
<reference evidence="2" key="2">
    <citation type="submission" date="2025-08" db="UniProtKB">
        <authorList>
            <consortium name="RefSeq"/>
        </authorList>
    </citation>
    <scope>IDENTIFICATION</scope>
    <source>
        <tissue evidence="2">Leaf</tissue>
    </source>
</reference>
<dbReference type="Gene3D" id="3.40.640.10">
    <property type="entry name" value="Type I PLP-dependent aspartate aminotransferase-like (Major domain)"/>
    <property type="match status" value="1"/>
</dbReference>
<sequence>MAFHCSVNLRIRSSALQPSSFIGNSPINLRFPSCQLSIKARRRNCSDIGVAQIFAARWSNNPGSGLASAPAASSLNEEVLVDEEVKEIVELEEDLKLSFLKSDGSLTIHAGERLGRGIVTDAITTPIVNTTGFVFKKTADVLDFKVTV</sequence>
<dbReference type="Proteomes" id="UP000694864">
    <property type="component" value="Chromosome 8"/>
</dbReference>
<proteinExistence type="predicted"/>
<reference evidence="1" key="1">
    <citation type="journal article" date="2014" name="Nat. Commun.">
        <title>The emerging biofuel crop Camelina sativa retains a highly undifferentiated hexaploid genome structure.</title>
        <authorList>
            <person name="Kagale S."/>
            <person name="Koh C."/>
            <person name="Nixon J."/>
            <person name="Bollina V."/>
            <person name="Clarke W.E."/>
            <person name="Tuteja R."/>
            <person name="Spillane C."/>
            <person name="Robinson S.J."/>
            <person name="Links M.G."/>
            <person name="Clarke C."/>
            <person name="Higgins E.E."/>
            <person name="Huebert T."/>
            <person name="Sharpe A.G."/>
            <person name="Parkin I.A."/>
        </authorList>
    </citation>
    <scope>NUCLEOTIDE SEQUENCE [LARGE SCALE GENOMIC DNA]</scope>
    <source>
        <strain evidence="1">cv. DH55</strain>
    </source>
</reference>
<accession>A0ABM1QBQ2</accession>
<dbReference type="GeneID" id="109125048"/>
<dbReference type="PANTHER" id="PTHR43379">
    <property type="entry name" value="CYSTATHIONINE GAMMA-SYNTHASE"/>
    <property type="match status" value="1"/>
</dbReference>
<dbReference type="InterPro" id="IPR044639">
    <property type="entry name" value="CGS1/2"/>
</dbReference>
<evidence type="ECO:0000313" key="1">
    <source>
        <dbReference type="Proteomes" id="UP000694864"/>
    </source>
</evidence>
<name>A0ABM1QBQ2_CAMSA</name>
<gene>
    <name evidence="2" type="primary">LOC109125048</name>
</gene>